<keyword evidence="2" id="KW-0503">Monooxygenase</keyword>
<dbReference type="PANTHER" id="PTHR30137">
    <property type="entry name" value="LUCIFERASE-LIKE MONOOXYGENASE"/>
    <property type="match status" value="1"/>
</dbReference>
<organism evidence="4 5">
    <name type="scientific">Rhodococcus tibetensis</name>
    <dbReference type="NCBI Taxonomy" id="2965064"/>
    <lineage>
        <taxon>Bacteria</taxon>
        <taxon>Bacillati</taxon>
        <taxon>Actinomycetota</taxon>
        <taxon>Actinomycetes</taxon>
        <taxon>Mycobacteriales</taxon>
        <taxon>Nocardiaceae</taxon>
        <taxon>Rhodococcus</taxon>
    </lineage>
</organism>
<accession>A0ABT1QJB3</accession>
<dbReference type="InterPro" id="IPR050766">
    <property type="entry name" value="Bact_Lucif_Oxidored"/>
</dbReference>
<dbReference type="EMBL" id="JANFQF010000028">
    <property type="protein sequence ID" value="MCQ4122369.1"/>
    <property type="molecule type" value="Genomic_DNA"/>
</dbReference>
<proteinExistence type="predicted"/>
<dbReference type="InterPro" id="IPR036661">
    <property type="entry name" value="Luciferase-like_sf"/>
</dbReference>
<dbReference type="Pfam" id="PF00296">
    <property type="entry name" value="Bac_luciferase"/>
    <property type="match status" value="1"/>
</dbReference>
<evidence type="ECO:0000259" key="3">
    <source>
        <dbReference type="Pfam" id="PF00296"/>
    </source>
</evidence>
<dbReference type="InterPro" id="IPR011251">
    <property type="entry name" value="Luciferase-like_dom"/>
</dbReference>
<dbReference type="RefSeq" id="WP_255973905.1">
    <property type="nucleotide sequence ID" value="NZ_JANFQF010000028.1"/>
</dbReference>
<dbReference type="PANTHER" id="PTHR30137:SF8">
    <property type="entry name" value="BLR5498 PROTEIN"/>
    <property type="match status" value="1"/>
</dbReference>
<dbReference type="Gene3D" id="3.20.20.30">
    <property type="entry name" value="Luciferase-like domain"/>
    <property type="match status" value="1"/>
</dbReference>
<dbReference type="Proteomes" id="UP001524501">
    <property type="component" value="Unassembled WGS sequence"/>
</dbReference>
<keyword evidence="1" id="KW-0560">Oxidoreductase</keyword>
<evidence type="ECO:0000256" key="1">
    <source>
        <dbReference type="ARBA" id="ARBA00023002"/>
    </source>
</evidence>
<dbReference type="NCBIfam" id="TIGR04020">
    <property type="entry name" value="seco_metab_LLM"/>
    <property type="match status" value="1"/>
</dbReference>
<evidence type="ECO:0000313" key="5">
    <source>
        <dbReference type="Proteomes" id="UP001524501"/>
    </source>
</evidence>
<dbReference type="SUPFAM" id="SSF51679">
    <property type="entry name" value="Bacterial luciferase-like"/>
    <property type="match status" value="1"/>
</dbReference>
<evidence type="ECO:0000313" key="4">
    <source>
        <dbReference type="EMBL" id="MCQ4122369.1"/>
    </source>
</evidence>
<sequence length="349" mass="38905">MKFSLIFFSGDEKKKYRFVLDAARFADDNGLHAIWTPERHFHRFGGLYPNPAVLGAALAMTTNRLGIRAGSVIAPLYSPIRIAEDWAVIDNLSRGRAGVALATGFSPVDFSLQPGAWADRRESTFNAVETIRELWECNPVFVPDGLGNQVEVELHPQPVQPDLPIWLTCTKSADTFRTAGQLGCNVLTGLIDMTNEELEQKLPLYWDAREQAGYDREDAEVTLMLHTFIGEDRDEVRDIVAEPFTQYLKSFLKVVDSQKQNMAPGAGVRDMDLRDQDELIDFAFQKYFDKGSLLGTVESCSAVVERFAGMGVTEIACLIDFGVDEDLVLQSLKHVVELATKYGDEGSQQ</sequence>
<name>A0ABT1QJB3_9NOCA</name>
<gene>
    <name evidence="4" type="ORF">NOF53_24975</name>
</gene>
<comment type="caution">
    <text evidence="4">The sequence shown here is derived from an EMBL/GenBank/DDBJ whole genome shotgun (WGS) entry which is preliminary data.</text>
</comment>
<protein>
    <submittedName>
        <fullName evidence="4">LLM class flavin-dependent oxidoreductase</fullName>
    </submittedName>
</protein>
<feature type="domain" description="Luciferase-like" evidence="3">
    <location>
        <begin position="13"/>
        <end position="313"/>
    </location>
</feature>
<keyword evidence="5" id="KW-1185">Reference proteome</keyword>
<dbReference type="InterPro" id="IPR024011">
    <property type="entry name" value="Biosynth_lucif-like_mOase_dom"/>
</dbReference>
<evidence type="ECO:0000256" key="2">
    <source>
        <dbReference type="ARBA" id="ARBA00023033"/>
    </source>
</evidence>
<reference evidence="4 5" key="1">
    <citation type="submission" date="2022-07" db="EMBL/GenBank/DDBJ databases">
        <title>Degradation activity of malathion, p-nitrophenol and potential low-temperature adaptation strategy of Rhodococcus sp. FXJ9.536.</title>
        <authorList>
            <person name="Huang J."/>
            <person name="Huang Y."/>
        </authorList>
    </citation>
    <scope>NUCLEOTIDE SEQUENCE [LARGE SCALE GENOMIC DNA]</scope>
    <source>
        <strain evidence="4 5">FXJ9.536</strain>
    </source>
</reference>